<feature type="transmembrane region" description="Helical" evidence="2">
    <location>
        <begin position="303"/>
        <end position="323"/>
    </location>
</feature>
<evidence type="ECO:0000313" key="4">
    <source>
        <dbReference type="Proteomes" id="UP001500752"/>
    </source>
</evidence>
<feature type="transmembrane region" description="Helical" evidence="2">
    <location>
        <begin position="62"/>
        <end position="82"/>
    </location>
</feature>
<dbReference type="Proteomes" id="UP001500752">
    <property type="component" value="Unassembled WGS sequence"/>
</dbReference>
<dbReference type="SUPFAM" id="SSF103473">
    <property type="entry name" value="MFS general substrate transporter"/>
    <property type="match status" value="1"/>
</dbReference>
<feature type="transmembrane region" description="Helical" evidence="2">
    <location>
        <begin position="391"/>
        <end position="412"/>
    </location>
</feature>
<organism evidence="3 4">
    <name type="scientific">Arthrobacter ginkgonis</name>
    <dbReference type="NCBI Taxonomy" id="1630594"/>
    <lineage>
        <taxon>Bacteria</taxon>
        <taxon>Bacillati</taxon>
        <taxon>Actinomycetota</taxon>
        <taxon>Actinomycetes</taxon>
        <taxon>Micrococcales</taxon>
        <taxon>Micrococcaceae</taxon>
        <taxon>Arthrobacter</taxon>
    </lineage>
</organism>
<gene>
    <name evidence="3" type="ORF">GCM10023081_14220</name>
</gene>
<proteinExistence type="predicted"/>
<name>A0ABP7C475_9MICC</name>
<evidence type="ECO:0000313" key="3">
    <source>
        <dbReference type="EMBL" id="GAA3677075.1"/>
    </source>
</evidence>
<feature type="region of interest" description="Disordered" evidence="1">
    <location>
        <begin position="214"/>
        <end position="256"/>
    </location>
</feature>
<feature type="transmembrane region" description="Helical" evidence="2">
    <location>
        <begin position="184"/>
        <end position="203"/>
    </location>
</feature>
<accession>A0ABP7C475</accession>
<dbReference type="InterPro" id="IPR036259">
    <property type="entry name" value="MFS_trans_sf"/>
</dbReference>
<dbReference type="EMBL" id="BAABEO010000009">
    <property type="protein sequence ID" value="GAA3677075.1"/>
    <property type="molecule type" value="Genomic_DNA"/>
</dbReference>
<keyword evidence="4" id="KW-1185">Reference proteome</keyword>
<feature type="transmembrane region" description="Helical" evidence="2">
    <location>
        <begin position="153"/>
        <end position="172"/>
    </location>
</feature>
<dbReference type="InterPro" id="IPR052524">
    <property type="entry name" value="MFS_Cyanate_Porter"/>
</dbReference>
<feature type="compositionally biased region" description="Gly residues" evidence="1">
    <location>
        <begin position="237"/>
        <end position="247"/>
    </location>
</feature>
<protein>
    <submittedName>
        <fullName evidence="3">MFS transporter</fullName>
    </submittedName>
</protein>
<feature type="transmembrane region" description="Helical" evidence="2">
    <location>
        <begin position="418"/>
        <end position="440"/>
    </location>
</feature>
<feature type="transmembrane region" description="Helical" evidence="2">
    <location>
        <begin position="265"/>
        <end position="283"/>
    </location>
</feature>
<evidence type="ECO:0000256" key="2">
    <source>
        <dbReference type="SAM" id="Phobius"/>
    </source>
</evidence>
<keyword evidence="2" id="KW-0472">Membrane</keyword>
<dbReference type="InterPro" id="IPR011701">
    <property type="entry name" value="MFS"/>
</dbReference>
<feature type="transmembrane region" description="Helical" evidence="2">
    <location>
        <begin position="30"/>
        <end position="50"/>
    </location>
</feature>
<reference evidence="4" key="1">
    <citation type="journal article" date="2019" name="Int. J. Syst. Evol. Microbiol.">
        <title>The Global Catalogue of Microorganisms (GCM) 10K type strain sequencing project: providing services to taxonomists for standard genome sequencing and annotation.</title>
        <authorList>
            <consortium name="The Broad Institute Genomics Platform"/>
            <consortium name="The Broad Institute Genome Sequencing Center for Infectious Disease"/>
            <person name="Wu L."/>
            <person name="Ma J."/>
        </authorList>
    </citation>
    <scope>NUCLEOTIDE SEQUENCE [LARGE SCALE GENOMIC DNA]</scope>
    <source>
        <strain evidence="4">JCM 30742</strain>
    </source>
</reference>
<dbReference type="PANTHER" id="PTHR23523:SF2">
    <property type="entry name" value="2-NITROIMIDAZOLE TRANSPORTER"/>
    <property type="match status" value="1"/>
</dbReference>
<feature type="transmembrane region" description="Helical" evidence="2">
    <location>
        <begin position="330"/>
        <end position="350"/>
    </location>
</feature>
<feature type="transmembrane region" description="Helical" evidence="2">
    <location>
        <begin position="119"/>
        <end position="144"/>
    </location>
</feature>
<feature type="transmembrane region" description="Helical" evidence="2">
    <location>
        <begin position="356"/>
        <end position="379"/>
    </location>
</feature>
<dbReference type="Gene3D" id="1.20.1250.20">
    <property type="entry name" value="MFS general substrate transporter like domains"/>
    <property type="match status" value="2"/>
</dbReference>
<feature type="region of interest" description="Disordered" evidence="1">
    <location>
        <begin position="1"/>
        <end position="23"/>
    </location>
</feature>
<evidence type="ECO:0000256" key="1">
    <source>
        <dbReference type="SAM" id="MobiDB-lite"/>
    </source>
</evidence>
<feature type="transmembrane region" description="Helical" evidence="2">
    <location>
        <begin position="94"/>
        <end position="113"/>
    </location>
</feature>
<sequence length="446" mass="44906">MLVKPNVPAPTPTASEEAPSPRHPASAPTLAWVVAGIVVLALSLRAPIIAPTAVIGDIKADTGLSAVGAGLLTGVPVLLFALATPLATRTIRRFGPEVAAVLCLAGVLAGTVIRSAGPAAVVLAGTVIIGAAITLGNIAVPVLIRRDISPRRVAAVTGVYTAVMNVGSMAVLLGTPPLADLLGWRWAIAAWGIVTAAGLAWWLPRARRRAAGTLATEQADAESPLPADRRPTAGAPAAGGPGTGGPRTDGPGATARTDTARIRRITVLLALAFSGQSAAYYATTAWLPLLLSETRGLGPAESGATASLFQVFAIIGALGVPLLAARTKIWVPTALVGLFWVVLPIGLLAAPEAYALWSAAGGIAQGGGFTAVFSIVAMVMRSNAETASASARIQVSAYLTATCAPPAAGWLNTATGGWTAPLLLVLGATLAYSVGALLAARMAERS</sequence>
<keyword evidence="2" id="KW-1133">Transmembrane helix</keyword>
<comment type="caution">
    <text evidence="3">The sequence shown here is derived from an EMBL/GenBank/DDBJ whole genome shotgun (WGS) entry which is preliminary data.</text>
</comment>
<dbReference type="PANTHER" id="PTHR23523">
    <property type="match status" value="1"/>
</dbReference>
<keyword evidence="2" id="KW-0812">Transmembrane</keyword>
<dbReference type="Pfam" id="PF07690">
    <property type="entry name" value="MFS_1"/>
    <property type="match status" value="1"/>
</dbReference>